<dbReference type="KEGG" id="llp:GH975_07990"/>
<keyword evidence="1" id="KW-0812">Transmembrane</keyword>
<dbReference type="RefSeq" id="WP_153714016.1">
    <property type="nucleotide sequence ID" value="NZ_CP045871.1"/>
</dbReference>
<dbReference type="AlphaFoldDB" id="A0A5Q2QDW0"/>
<proteinExistence type="predicted"/>
<dbReference type="Proteomes" id="UP000388235">
    <property type="component" value="Chromosome"/>
</dbReference>
<feature type="transmembrane region" description="Helical" evidence="1">
    <location>
        <begin position="64"/>
        <end position="90"/>
    </location>
</feature>
<evidence type="ECO:0000313" key="3">
    <source>
        <dbReference type="Proteomes" id="UP000388235"/>
    </source>
</evidence>
<keyword evidence="1" id="KW-1133">Transmembrane helix</keyword>
<evidence type="ECO:0000256" key="1">
    <source>
        <dbReference type="SAM" id="Phobius"/>
    </source>
</evidence>
<evidence type="ECO:0000313" key="2">
    <source>
        <dbReference type="EMBL" id="QGG80512.1"/>
    </source>
</evidence>
<sequence length="203" mass="21839">MALMMLAIAWWLLPAPWHWLSLPGFMIAAASPVAVWPLLAAVTLMARRWVGALQRARAAREVRLAAPVWVALLALYAPIAGNLAAAATLASARWQQRYPHLASALGHPGLVDLDHRCRALNDAQTYGPLVAQVAAGLDRMRDQGVDTQAWLAQLQDQHDMAQAEQIQARAAALGSKLLVPLVLGALPQAFLIIGFVTLQGEGI</sequence>
<keyword evidence="1" id="KW-0472">Membrane</keyword>
<name>A0A5Q2QDW0_9GAMM</name>
<gene>
    <name evidence="2" type="ORF">GH975_07990</name>
</gene>
<organism evidence="2 3">
    <name type="scientific">Litorivicinus lipolyticus</name>
    <dbReference type="NCBI Taxonomy" id="418701"/>
    <lineage>
        <taxon>Bacteria</taxon>
        <taxon>Pseudomonadati</taxon>
        <taxon>Pseudomonadota</taxon>
        <taxon>Gammaproteobacteria</taxon>
        <taxon>Oceanospirillales</taxon>
        <taxon>Litorivicinaceae</taxon>
        <taxon>Litorivicinus</taxon>
    </lineage>
</organism>
<accession>A0A5Q2QDW0</accession>
<reference evidence="2 3" key="1">
    <citation type="submission" date="2019-11" db="EMBL/GenBank/DDBJ databases">
        <authorList>
            <person name="Khan S.A."/>
            <person name="Jeon C.O."/>
            <person name="Chun B.H."/>
        </authorList>
    </citation>
    <scope>NUCLEOTIDE SEQUENCE [LARGE SCALE GENOMIC DNA]</scope>
    <source>
        <strain evidence="2 3">IMCC 1097</strain>
    </source>
</reference>
<keyword evidence="3" id="KW-1185">Reference proteome</keyword>
<protein>
    <submittedName>
        <fullName evidence="2">Uncharacterized protein</fullName>
    </submittedName>
</protein>
<feature type="transmembrane region" description="Helical" evidence="1">
    <location>
        <begin position="177"/>
        <end position="198"/>
    </location>
</feature>
<dbReference type="EMBL" id="CP045871">
    <property type="protein sequence ID" value="QGG80512.1"/>
    <property type="molecule type" value="Genomic_DNA"/>
</dbReference>